<dbReference type="RefSeq" id="WP_101429989.1">
    <property type="nucleotide sequence ID" value="NZ_PCGZ01000006.1"/>
</dbReference>
<comment type="caution">
    <text evidence="7">The sequence shown here is derived from an EMBL/GenBank/DDBJ whole genome shotgun (WGS) entry which is preliminary data.</text>
</comment>
<name>A0A2N3QGS9_9BIFI</name>
<dbReference type="PANTHER" id="PTHR43179">
    <property type="entry name" value="RHAMNOSYLTRANSFERASE WBBL"/>
    <property type="match status" value="1"/>
</dbReference>
<proteinExistence type="inferred from homology"/>
<feature type="domain" description="Galactofuranosyltransferase GlfT2 N-terminal" evidence="5">
    <location>
        <begin position="87"/>
        <end position="204"/>
    </location>
</feature>
<dbReference type="GO" id="GO:0016757">
    <property type="term" value="F:glycosyltransferase activity"/>
    <property type="evidence" value="ECO:0007669"/>
    <property type="project" value="UniProtKB-KW"/>
</dbReference>
<dbReference type="PANTHER" id="PTHR43179:SF12">
    <property type="entry name" value="GALACTOFURANOSYLTRANSFERASE GLFT2"/>
    <property type="match status" value="1"/>
</dbReference>
<dbReference type="Pfam" id="PF19320">
    <property type="entry name" value="GlfT2_domain3"/>
    <property type="match status" value="1"/>
</dbReference>
<evidence type="ECO:0000256" key="4">
    <source>
        <dbReference type="ARBA" id="ARBA00022679"/>
    </source>
</evidence>
<dbReference type="SUPFAM" id="SSF53448">
    <property type="entry name" value="Nucleotide-diphospho-sugar transferases"/>
    <property type="match status" value="1"/>
</dbReference>
<dbReference type="InterPro" id="IPR040492">
    <property type="entry name" value="GlfT2_N"/>
</dbReference>
<comment type="similarity">
    <text evidence="2">Belongs to the glycosyltransferase 2 family.</text>
</comment>
<evidence type="ECO:0000256" key="3">
    <source>
        <dbReference type="ARBA" id="ARBA00022676"/>
    </source>
</evidence>
<dbReference type="Pfam" id="PF13641">
    <property type="entry name" value="Glyco_tranf_2_3"/>
    <property type="match status" value="1"/>
</dbReference>
<keyword evidence="3" id="KW-0328">Glycosyltransferase</keyword>
<evidence type="ECO:0000259" key="6">
    <source>
        <dbReference type="Pfam" id="PF19320"/>
    </source>
</evidence>
<keyword evidence="4 7" id="KW-0808">Transferase</keyword>
<sequence length="681" mass="76558">MPRTNPLQSQSPAPQWQAVSRIVYPVLDQDLTMPLYAIEWTRPHMGEGTLDPHKDFVSLDFAQMTKSEFRSLLEDTAHAQPADGAHNVFRVNGRASLTVLAGRHASLCTFFNAFPAGYWRRWTRVDAVQFSARVRGRGTIMLFRSSGRGLFEPAGTIDVNAPTRATTVRAELAMTGLMDGGFFWFDAKAGDGDDLTIEDAAWSVPVEARRGSDGTLSIAITTFNRAPYCLNQLKAIAGDANVRGRLDTIYCTDQGTDLVRDEPGFAAVAKDLGSQLTYVRQRNMGGSGGFARGMYETVKAGKSDYTLLLDDDAISEPESIMRAVQFADYCTRPTIVGGGMFHLDNRTMLYTLGERYNRASYWTQPAAGLEYNHDFATQPLRDSPKLHRRADSDFNGWWMCLIPTQIMREIGLAQPLFIKFDDVDYGLRAEDHGYHTVCLPGVAVWHQAWHAKDPSRTWEGYFLYRNHWICSLLHCAKPSWHFLYGMLFDDAKAGVELVYSAMHLHHLALRDIMRGPDYIADTLATKLSDVRKAREGFPDSATTRNRDDFPTPKAEYIANMKPRPSMIDVRLQAMKTIAKAFVSRGNGMRDTQPDLLIPSRDASWPAYAGVNSAVVTSPDGDSVAWLRRDSKLYRQQTMRGLFLAKELLKRWESLAKEYQNSDMASFEAWAKVFEDPANQLQ</sequence>
<dbReference type="Pfam" id="PF17994">
    <property type="entry name" value="Glft2_N"/>
    <property type="match status" value="1"/>
</dbReference>
<feature type="domain" description="Galactofuranosyltransferase-2 C-terminal" evidence="6">
    <location>
        <begin position="492"/>
        <end position="674"/>
    </location>
</feature>
<dbReference type="Proteomes" id="UP000233730">
    <property type="component" value="Unassembled WGS sequence"/>
</dbReference>
<accession>A0A2N3QGS9</accession>
<dbReference type="AlphaFoldDB" id="A0A2N3QGS9"/>
<comment type="pathway">
    <text evidence="1">Cell wall biogenesis; cell wall polysaccharide biosynthesis.</text>
</comment>
<evidence type="ECO:0000313" key="8">
    <source>
        <dbReference type="Proteomes" id="UP000233730"/>
    </source>
</evidence>
<gene>
    <name evidence="7" type="ORF">CQR46_1125</name>
</gene>
<dbReference type="InterPro" id="IPR045699">
    <property type="entry name" value="GlfT2_C"/>
</dbReference>
<dbReference type="Gene3D" id="3.90.550.60">
    <property type="match status" value="1"/>
</dbReference>
<evidence type="ECO:0000313" key="7">
    <source>
        <dbReference type="EMBL" id="PKU90481.1"/>
    </source>
</evidence>
<dbReference type="InterPro" id="IPR029044">
    <property type="entry name" value="Nucleotide-diphossugar_trans"/>
</dbReference>
<protein>
    <submittedName>
        <fullName evidence="7">Glycosyl transferase family 2</fullName>
    </submittedName>
</protein>
<evidence type="ECO:0000256" key="2">
    <source>
        <dbReference type="ARBA" id="ARBA00006739"/>
    </source>
</evidence>
<dbReference type="EMBL" id="PCGZ01000006">
    <property type="protein sequence ID" value="PKU90481.1"/>
    <property type="molecule type" value="Genomic_DNA"/>
</dbReference>
<organism evidence="7 8">
    <name type="scientific">Bifidobacterium pseudolongum subsp. globosum</name>
    <dbReference type="NCBI Taxonomy" id="1690"/>
    <lineage>
        <taxon>Bacteria</taxon>
        <taxon>Bacillati</taxon>
        <taxon>Actinomycetota</taxon>
        <taxon>Actinomycetes</taxon>
        <taxon>Bifidobacteriales</taxon>
        <taxon>Bifidobacteriaceae</taxon>
        <taxon>Bifidobacterium</taxon>
    </lineage>
</organism>
<evidence type="ECO:0000259" key="5">
    <source>
        <dbReference type="Pfam" id="PF17994"/>
    </source>
</evidence>
<reference evidence="7 8" key="1">
    <citation type="submission" date="2017-10" db="EMBL/GenBank/DDBJ databases">
        <title>Bifidobacterium genomics.</title>
        <authorList>
            <person name="Lugli G.A."/>
            <person name="Milani C."/>
            <person name="Mancabelli L."/>
        </authorList>
    </citation>
    <scope>NUCLEOTIDE SEQUENCE [LARGE SCALE GENOMIC DNA]</scope>
    <source>
        <strain evidence="7 8">1524B</strain>
    </source>
</reference>
<evidence type="ECO:0000256" key="1">
    <source>
        <dbReference type="ARBA" id="ARBA00004776"/>
    </source>
</evidence>